<dbReference type="GO" id="GO:0005886">
    <property type="term" value="C:plasma membrane"/>
    <property type="evidence" value="ECO:0007669"/>
    <property type="project" value="UniProtKB-SubCell"/>
</dbReference>
<protein>
    <submittedName>
        <fullName evidence="10">FtsX-like permease family protein</fullName>
    </submittedName>
</protein>
<evidence type="ECO:0000313" key="10">
    <source>
        <dbReference type="EMBL" id="TGB11178.1"/>
    </source>
</evidence>
<name>A0A4Z0HAD7_9ACTN</name>
<dbReference type="Proteomes" id="UP000297948">
    <property type="component" value="Unassembled WGS sequence"/>
</dbReference>
<dbReference type="Pfam" id="PF12704">
    <property type="entry name" value="MacB_PCD"/>
    <property type="match status" value="1"/>
</dbReference>
<comment type="caution">
    <text evidence="10">The sequence shown here is derived from an EMBL/GenBank/DDBJ whole genome shotgun (WGS) entry which is preliminary data.</text>
</comment>
<feature type="transmembrane region" description="Helical" evidence="7">
    <location>
        <begin position="278"/>
        <end position="303"/>
    </location>
</feature>
<organism evidence="10 11">
    <name type="scientific">Streptomyces palmae</name>
    <dbReference type="NCBI Taxonomy" id="1701085"/>
    <lineage>
        <taxon>Bacteria</taxon>
        <taxon>Bacillati</taxon>
        <taxon>Actinomycetota</taxon>
        <taxon>Actinomycetes</taxon>
        <taxon>Kitasatosporales</taxon>
        <taxon>Streptomycetaceae</taxon>
        <taxon>Streptomyces</taxon>
    </lineage>
</organism>
<feature type="domain" description="ABC3 transporter permease C-terminal" evidence="8">
    <location>
        <begin position="736"/>
        <end position="848"/>
    </location>
</feature>
<feature type="domain" description="MacB-like periplasmic core" evidence="9">
    <location>
        <begin position="89"/>
        <end position="246"/>
    </location>
</feature>
<dbReference type="PANTHER" id="PTHR30287:SF1">
    <property type="entry name" value="INNER MEMBRANE PROTEIN"/>
    <property type="match status" value="1"/>
</dbReference>
<keyword evidence="5 7" id="KW-0472">Membrane</keyword>
<accession>A0A4Z0HAD7</accession>
<keyword evidence="2" id="KW-1003">Cell membrane</keyword>
<evidence type="ECO:0000313" key="11">
    <source>
        <dbReference type="Proteomes" id="UP000297948"/>
    </source>
</evidence>
<dbReference type="InterPro" id="IPR003838">
    <property type="entry name" value="ABC3_permease_C"/>
</dbReference>
<feature type="domain" description="ABC3 transporter permease C-terminal" evidence="8">
    <location>
        <begin position="286"/>
        <end position="402"/>
    </location>
</feature>
<evidence type="ECO:0000259" key="8">
    <source>
        <dbReference type="Pfam" id="PF02687"/>
    </source>
</evidence>
<dbReference type="InterPro" id="IPR038766">
    <property type="entry name" value="Membrane_comp_ABC_pdt"/>
</dbReference>
<evidence type="ECO:0000256" key="4">
    <source>
        <dbReference type="ARBA" id="ARBA00022989"/>
    </source>
</evidence>
<sequence length="857" mass="88881">MTFTLGYALRSLRARKAGFIGAFLAFFCASALVTACGALLETGLRGEIGTERYTGAPVVVSADQSVHHLKKKHGKTKDKAKPLGERVWLPSGTVARIDRVPGVRAAIPELTFPAALLGPDGRFLEGPDGSASLGHAWTSAPLTPFHLDRGHAPRTAREIVIDRGLAARSELAPGDRVTVQATGIPATYTVAGVAGTPSGELKRQAAIFFAPGEARRLAGHPGQTAVIGVLPEPGVSTGELAERVRTALDATPAKERVHTGGDRGPVEFLDAAKARIQLISMGGAIGGTGLLVAVLVVSGTFALSIQQRHRELALLRAVAATPRQVRGLIGREALCVGLLAGASGAAAGLPLGSWLHGKFIDLGAVPETLSMARSPFPPLAAVAATLLAAWAAARLSARRTARIRPAQAMAESAAEERRLPWARTAIGILALAGGVTLLFVLTVLHTEPASMPVTYLVVLLISIALALLGPLVARAALAVLGAPLRLSRTAGHLAAHNARANAKRLAAVITPLTLLVGMACTIVFVQTTLSDAAERQTQDGVVADWVIGSSGPGVPGAAADRLRRTPGVEAVTEVVHTTVRTPDLSKYTAQGVTPRGLAATMDLKVTDGSLAHLGDHGVAVSEVVADAEGLRPGSRMRLVLGDGTPKTAKVVAVYQRGLGFGDLTLPHDLVAAHIDNPLSDTVLVAGKSTASGTPALDQRRLATAIRAFPGTAIREAGALADHQRSAHQQNAEVSYVAMGLILAFTTIASVNTLAMSTADRRREFALLRLVGTTRRQVLRMLRLEALTVALTAVVLGTGISLAAITAFSVGMTGEASPSFSPGFYLTVVATAGLLATLATAIPARVTLRERPTETMRV</sequence>
<evidence type="ECO:0000256" key="6">
    <source>
        <dbReference type="ARBA" id="ARBA00038076"/>
    </source>
</evidence>
<dbReference type="OrthoDB" id="3223244at2"/>
<evidence type="ECO:0000259" key="9">
    <source>
        <dbReference type="Pfam" id="PF12704"/>
    </source>
</evidence>
<feature type="transmembrane region" description="Helical" evidence="7">
    <location>
        <begin position="375"/>
        <end position="393"/>
    </location>
</feature>
<gene>
    <name evidence="10" type="ORF">E4099_12195</name>
</gene>
<dbReference type="RefSeq" id="WP_135339032.1">
    <property type="nucleotide sequence ID" value="NZ_JBHLTX010000053.1"/>
</dbReference>
<feature type="transmembrane region" description="Helical" evidence="7">
    <location>
        <begin position="456"/>
        <end position="484"/>
    </location>
</feature>
<keyword evidence="4 7" id="KW-1133">Transmembrane helix</keyword>
<feature type="transmembrane region" description="Helical" evidence="7">
    <location>
        <begin position="785"/>
        <end position="811"/>
    </location>
</feature>
<reference evidence="10 11" key="1">
    <citation type="submission" date="2019-03" db="EMBL/GenBank/DDBJ databases">
        <authorList>
            <person name="Gonzalez-Pimentel J.L."/>
        </authorList>
    </citation>
    <scope>NUCLEOTIDE SEQUENCE [LARGE SCALE GENOMIC DNA]</scope>
    <source>
        <strain evidence="10 11">JCM 31289</strain>
    </source>
</reference>
<feature type="transmembrane region" description="Helical" evidence="7">
    <location>
        <begin position="333"/>
        <end position="355"/>
    </location>
</feature>
<dbReference type="Pfam" id="PF02687">
    <property type="entry name" value="FtsX"/>
    <property type="match status" value="2"/>
</dbReference>
<feature type="transmembrane region" description="Helical" evidence="7">
    <location>
        <begin position="505"/>
        <end position="525"/>
    </location>
</feature>
<evidence type="ECO:0000256" key="5">
    <source>
        <dbReference type="ARBA" id="ARBA00023136"/>
    </source>
</evidence>
<keyword evidence="11" id="KW-1185">Reference proteome</keyword>
<dbReference type="EMBL" id="SRID01000087">
    <property type="protein sequence ID" value="TGB11178.1"/>
    <property type="molecule type" value="Genomic_DNA"/>
</dbReference>
<keyword evidence="3 7" id="KW-0812">Transmembrane</keyword>
<evidence type="ECO:0000256" key="7">
    <source>
        <dbReference type="SAM" id="Phobius"/>
    </source>
</evidence>
<evidence type="ECO:0000256" key="1">
    <source>
        <dbReference type="ARBA" id="ARBA00004651"/>
    </source>
</evidence>
<feature type="transmembrane region" description="Helical" evidence="7">
    <location>
        <begin position="733"/>
        <end position="754"/>
    </location>
</feature>
<dbReference type="AlphaFoldDB" id="A0A4Z0HAD7"/>
<proteinExistence type="inferred from homology"/>
<evidence type="ECO:0000256" key="3">
    <source>
        <dbReference type="ARBA" id="ARBA00022692"/>
    </source>
</evidence>
<feature type="transmembrane region" description="Helical" evidence="7">
    <location>
        <begin position="823"/>
        <end position="847"/>
    </location>
</feature>
<dbReference type="InterPro" id="IPR025857">
    <property type="entry name" value="MacB_PCD"/>
</dbReference>
<comment type="similarity">
    <text evidence="6">Belongs to the ABC-4 integral membrane protein family.</text>
</comment>
<dbReference type="PANTHER" id="PTHR30287">
    <property type="entry name" value="MEMBRANE COMPONENT OF PREDICTED ABC SUPERFAMILY METABOLITE UPTAKE TRANSPORTER"/>
    <property type="match status" value="1"/>
</dbReference>
<comment type="subcellular location">
    <subcellularLocation>
        <location evidence="1">Cell membrane</location>
        <topology evidence="1">Multi-pass membrane protein</topology>
    </subcellularLocation>
</comment>
<evidence type="ECO:0000256" key="2">
    <source>
        <dbReference type="ARBA" id="ARBA00022475"/>
    </source>
</evidence>
<feature type="transmembrane region" description="Helical" evidence="7">
    <location>
        <begin position="425"/>
        <end position="444"/>
    </location>
</feature>